<dbReference type="Proteomes" id="UP000069620">
    <property type="component" value="Unassembled WGS sequence"/>
</dbReference>
<dbReference type="SUPFAM" id="SSF51735">
    <property type="entry name" value="NAD(P)-binding Rossmann-fold domains"/>
    <property type="match status" value="1"/>
</dbReference>
<dbReference type="STRING" id="146020.RMCB_0652"/>
<evidence type="ECO:0000313" key="3">
    <source>
        <dbReference type="EMBL" id="GAS86556.1"/>
    </source>
</evidence>
<dbReference type="PANTHER" id="PTHR14239">
    <property type="entry name" value="DUDULIN-RELATED"/>
    <property type="match status" value="1"/>
</dbReference>
<dbReference type="RefSeq" id="WP_062827601.1">
    <property type="nucleotide sequence ID" value="NZ_BCSX01000007.1"/>
</dbReference>
<comment type="caution">
    <text evidence="3">The sequence shown here is derived from an EMBL/GenBank/DDBJ whole genome shotgun (WGS) entry which is preliminary data.</text>
</comment>
<evidence type="ECO:0000313" key="4">
    <source>
        <dbReference type="Proteomes" id="UP000069620"/>
    </source>
</evidence>
<dbReference type="InterPro" id="IPR028939">
    <property type="entry name" value="P5C_Rdtase_cat_N"/>
</dbReference>
<feature type="domain" description="Pyrroline-5-carboxylate reductase catalytic N-terminal" evidence="2">
    <location>
        <begin position="23"/>
        <end position="109"/>
    </location>
</feature>
<evidence type="ECO:0000259" key="2">
    <source>
        <dbReference type="Pfam" id="PF03807"/>
    </source>
</evidence>
<dbReference type="InterPro" id="IPR036291">
    <property type="entry name" value="NAD(P)-bd_dom_sf"/>
</dbReference>
<reference evidence="4" key="1">
    <citation type="journal article" date="2016" name="Genome Announc.">
        <title>Draft Genome Sequences of Five Rapidly Growing Mycobacterium Species, M. thermoresistibile, M. fortuitum subsp. acetamidolyticum, M. canariasense, M. brisbanense, and M. novocastrense.</title>
        <authorList>
            <person name="Katahira K."/>
            <person name="Ogura Y."/>
            <person name="Gotoh Y."/>
            <person name="Hayashi T."/>
        </authorList>
    </citation>
    <scope>NUCLEOTIDE SEQUENCE [LARGE SCALE GENOMIC DNA]</scope>
    <source>
        <strain evidence="4">JCM15654</strain>
    </source>
</reference>
<sequence length="218" mass="22418">MKIGLIGAGWIGQHTQKETTMNIGFIGAGMIGKAVSTQLAKAGHDVLISNSRDPETLTETFEPLGISVGTPAEAAARDVVFVAVAWRDIPAALAGVDLSGKILVDTNNPIIMPGFTRADTGGKTSSEVIEDLAPGAKVVKAFNHMLSTSYDEGPTVDGAPKVLFHSSDHDDAHAVAAQLIEDVGYVAINLGGLVTGGVLHESPGALAGRVFVEPAAAK</sequence>
<dbReference type="GO" id="GO:0016491">
    <property type="term" value="F:oxidoreductase activity"/>
    <property type="evidence" value="ECO:0007669"/>
    <property type="project" value="UniProtKB-KW"/>
</dbReference>
<accession>A0A100VVC7</accession>
<name>A0A100VVC7_9MYCO</name>
<dbReference type="Pfam" id="PF03807">
    <property type="entry name" value="F420_oxidored"/>
    <property type="match status" value="1"/>
</dbReference>
<organism evidence="3 4">
    <name type="scientific">Mycolicibacterium brisbanense</name>
    <dbReference type="NCBI Taxonomy" id="146020"/>
    <lineage>
        <taxon>Bacteria</taxon>
        <taxon>Bacillati</taxon>
        <taxon>Actinomycetota</taxon>
        <taxon>Actinomycetes</taxon>
        <taxon>Mycobacteriales</taxon>
        <taxon>Mycobacteriaceae</taxon>
        <taxon>Mycolicibacterium</taxon>
    </lineage>
</organism>
<dbReference type="AlphaFoldDB" id="A0A100VVC7"/>
<keyword evidence="1" id="KW-0560">Oxidoreductase</keyword>
<proteinExistence type="predicted"/>
<dbReference type="EMBL" id="BCSX01000007">
    <property type="protein sequence ID" value="GAS86556.1"/>
    <property type="molecule type" value="Genomic_DNA"/>
</dbReference>
<reference evidence="4" key="2">
    <citation type="submission" date="2016-02" db="EMBL/GenBank/DDBJ databases">
        <title>Draft genome sequence of five rapidly growing Mycobacterium species.</title>
        <authorList>
            <person name="Katahira K."/>
            <person name="Gotou Y."/>
            <person name="Iida K."/>
            <person name="Ogura Y."/>
            <person name="Hayashi T."/>
        </authorList>
    </citation>
    <scope>NUCLEOTIDE SEQUENCE [LARGE SCALE GENOMIC DNA]</scope>
    <source>
        <strain evidence="4">JCM15654</strain>
    </source>
</reference>
<protein>
    <submittedName>
        <fullName evidence="3">Coenzyme F420-dependent NADP oxidoreductase</fullName>
    </submittedName>
</protein>
<keyword evidence="4" id="KW-1185">Reference proteome</keyword>
<gene>
    <name evidence="3" type="ORF">RMCB_0652</name>
</gene>
<evidence type="ECO:0000256" key="1">
    <source>
        <dbReference type="ARBA" id="ARBA00023002"/>
    </source>
</evidence>
<dbReference type="Gene3D" id="3.40.50.720">
    <property type="entry name" value="NAD(P)-binding Rossmann-like Domain"/>
    <property type="match status" value="1"/>
</dbReference>
<dbReference type="InterPro" id="IPR051267">
    <property type="entry name" value="STEAP_metalloreductase"/>
</dbReference>